<dbReference type="SMART" id="SM00530">
    <property type="entry name" value="HTH_XRE"/>
    <property type="match status" value="1"/>
</dbReference>
<dbReference type="AlphaFoldDB" id="A0A432Y5W2"/>
<comment type="caution">
    <text evidence="3">The sequence shown here is derived from an EMBL/GenBank/DDBJ whole genome shotgun (WGS) entry which is preliminary data.</text>
</comment>
<dbReference type="OrthoDB" id="5593110at2"/>
<dbReference type="Proteomes" id="UP000287649">
    <property type="component" value="Unassembled WGS sequence"/>
</dbReference>
<proteinExistence type="predicted"/>
<evidence type="ECO:0000313" key="4">
    <source>
        <dbReference type="Proteomes" id="UP000287649"/>
    </source>
</evidence>
<evidence type="ECO:0000313" key="3">
    <source>
        <dbReference type="EMBL" id="RUO56327.1"/>
    </source>
</evidence>
<protein>
    <submittedName>
        <fullName evidence="3">Transcriptional regulator</fullName>
    </submittedName>
</protein>
<dbReference type="GO" id="GO:0003677">
    <property type="term" value="F:DNA binding"/>
    <property type="evidence" value="ECO:0007669"/>
    <property type="project" value="InterPro"/>
</dbReference>
<dbReference type="Gene3D" id="1.10.260.40">
    <property type="entry name" value="lambda repressor-like DNA-binding domains"/>
    <property type="match status" value="1"/>
</dbReference>
<dbReference type="InterPro" id="IPR001387">
    <property type="entry name" value="Cro/C1-type_HTH"/>
</dbReference>
<dbReference type="EMBL" id="PIPX01000001">
    <property type="protein sequence ID" value="RUO56327.1"/>
    <property type="molecule type" value="Genomic_DNA"/>
</dbReference>
<gene>
    <name evidence="3" type="ORF">CWI70_06140</name>
</gene>
<dbReference type="SUPFAM" id="SSF47413">
    <property type="entry name" value="lambda repressor-like DNA-binding domains"/>
    <property type="match status" value="1"/>
</dbReference>
<dbReference type="PROSITE" id="PS50943">
    <property type="entry name" value="HTH_CROC1"/>
    <property type="match status" value="1"/>
</dbReference>
<organism evidence="3 4">
    <name type="scientific">Pseudidiomarina homiensis</name>
    <dbReference type="NCBI Taxonomy" id="364198"/>
    <lineage>
        <taxon>Bacteria</taxon>
        <taxon>Pseudomonadati</taxon>
        <taxon>Pseudomonadota</taxon>
        <taxon>Gammaproteobacteria</taxon>
        <taxon>Alteromonadales</taxon>
        <taxon>Idiomarinaceae</taxon>
        <taxon>Pseudidiomarina</taxon>
    </lineage>
</organism>
<accession>A0A432Y5W2</accession>
<evidence type="ECO:0000256" key="1">
    <source>
        <dbReference type="SAM" id="MobiDB-lite"/>
    </source>
</evidence>
<reference evidence="4" key="1">
    <citation type="journal article" date="2018" name="Front. Microbiol.">
        <title>Genome-Based Analysis Reveals the Taxonomy and Diversity of the Family Idiomarinaceae.</title>
        <authorList>
            <person name="Liu Y."/>
            <person name="Lai Q."/>
            <person name="Shao Z."/>
        </authorList>
    </citation>
    <scope>NUCLEOTIDE SEQUENCE [LARGE SCALE GENOMIC DNA]</scope>
    <source>
        <strain evidence="4">PO-M2</strain>
    </source>
</reference>
<dbReference type="RefSeq" id="WP_126771484.1">
    <property type="nucleotide sequence ID" value="NZ_PIPX01000001.1"/>
</dbReference>
<dbReference type="InterPro" id="IPR010982">
    <property type="entry name" value="Lambda_DNA-bd_dom_sf"/>
</dbReference>
<feature type="domain" description="HTH cro/C1-type" evidence="2">
    <location>
        <begin position="19"/>
        <end position="70"/>
    </location>
</feature>
<name>A0A432Y5W2_9GAMM</name>
<sequence>MQLSHLSPAALSAELGQRLKQARLNANITQAELAKRAGVSRTIVMNAEKGQAQLENFVALLLALDCADQLNHFLPKPQLSPLQLRKLQGKQRERASGSRGGSDDDQVGGESSW</sequence>
<evidence type="ECO:0000259" key="2">
    <source>
        <dbReference type="PROSITE" id="PS50943"/>
    </source>
</evidence>
<keyword evidence="4" id="KW-1185">Reference proteome</keyword>
<dbReference type="Pfam" id="PF01381">
    <property type="entry name" value="HTH_3"/>
    <property type="match status" value="1"/>
</dbReference>
<dbReference type="CDD" id="cd00093">
    <property type="entry name" value="HTH_XRE"/>
    <property type="match status" value="1"/>
</dbReference>
<feature type="region of interest" description="Disordered" evidence="1">
    <location>
        <begin position="81"/>
        <end position="113"/>
    </location>
</feature>